<dbReference type="EMBL" id="CP024923">
    <property type="protein sequence ID" value="ATY30690.1"/>
    <property type="molecule type" value="Genomic_DNA"/>
</dbReference>
<evidence type="ECO:0000313" key="5">
    <source>
        <dbReference type="Proteomes" id="UP000229081"/>
    </source>
</evidence>
<dbReference type="InterPro" id="IPR000836">
    <property type="entry name" value="PRTase_dom"/>
</dbReference>
<accession>A0A2K8M9Y4</accession>
<evidence type="ECO:0000259" key="3">
    <source>
        <dbReference type="Pfam" id="PF18912"/>
    </source>
</evidence>
<evidence type="ECO:0000259" key="2">
    <source>
        <dbReference type="Pfam" id="PF00156"/>
    </source>
</evidence>
<reference evidence="4 5" key="1">
    <citation type="submission" date="2017-11" db="EMBL/GenBank/DDBJ databases">
        <title>Complete genome sequence of Sphingomonas sp. Strain Cra20, a psychrotolerant potential plant growth promoting rhizobacteria.</title>
        <authorList>
            <person name="Luo Y."/>
        </authorList>
    </citation>
    <scope>NUCLEOTIDE SEQUENCE [LARGE SCALE GENOMIC DNA]</scope>
    <source>
        <strain evidence="4 5">Cra20</strain>
    </source>
</reference>
<dbReference type="KEGG" id="sphc:CVN68_00710"/>
<proteinExistence type="inferred from homology"/>
<dbReference type="Proteomes" id="UP000229081">
    <property type="component" value="Chromosome"/>
</dbReference>
<dbReference type="InterPro" id="IPR044005">
    <property type="entry name" value="DZR_2"/>
</dbReference>
<dbReference type="Pfam" id="PF18912">
    <property type="entry name" value="DZR_2"/>
    <property type="match status" value="1"/>
</dbReference>
<dbReference type="PANTHER" id="PTHR47505:SF1">
    <property type="entry name" value="DNA UTILIZATION PROTEIN YHGH"/>
    <property type="match status" value="1"/>
</dbReference>
<comment type="similarity">
    <text evidence="1">Belongs to the ComF/GntX family.</text>
</comment>
<dbReference type="PANTHER" id="PTHR47505">
    <property type="entry name" value="DNA UTILIZATION PROTEIN YHGH"/>
    <property type="match status" value="1"/>
</dbReference>
<feature type="domain" description="Phosphoribosyltransferase" evidence="2">
    <location>
        <begin position="186"/>
        <end position="234"/>
    </location>
</feature>
<dbReference type="InterPro" id="IPR029057">
    <property type="entry name" value="PRTase-like"/>
</dbReference>
<protein>
    <submittedName>
        <fullName evidence="4">Amidophosphoribosyltransferase</fullName>
    </submittedName>
</protein>
<keyword evidence="5" id="KW-1185">Reference proteome</keyword>
<keyword evidence="4" id="KW-0328">Glycosyltransferase</keyword>
<dbReference type="Gene3D" id="3.40.50.2020">
    <property type="match status" value="1"/>
</dbReference>
<name>A0A2K8M9Y4_9SPHN</name>
<feature type="domain" description="Double zinc ribbon" evidence="3">
    <location>
        <begin position="11"/>
        <end position="69"/>
    </location>
</feature>
<gene>
    <name evidence="4" type="ORF">CVN68_00710</name>
</gene>
<keyword evidence="4" id="KW-0808">Transferase</keyword>
<evidence type="ECO:0000256" key="1">
    <source>
        <dbReference type="ARBA" id="ARBA00008007"/>
    </source>
</evidence>
<dbReference type="OrthoDB" id="9779910at2"/>
<sequence>MAALASLARLADLALPPRCPGCGEVIAAPHRFCARCWGSLRFLGPPWCAGCQLPFEFDRGEGALCGECLADPPPHDGVRAAVAYGDVAREVALKLKYSGKLACAETMARAMARLMPEGADLLVPVPLHRWRIWSRGFNQAALIAGALSRATRVPANVELLRRVKATPVLRGLGPRGRAKAVAGAFALASDAKPKLAGKTVVLIDDVHTSGATAAACARVLKRGGAAKVILLCWARVLGDEALD</sequence>
<dbReference type="RefSeq" id="WP_100280505.1">
    <property type="nucleotide sequence ID" value="NZ_CP024923.1"/>
</dbReference>
<dbReference type="Pfam" id="PF00156">
    <property type="entry name" value="Pribosyltran"/>
    <property type="match status" value="1"/>
</dbReference>
<dbReference type="GO" id="GO:0016757">
    <property type="term" value="F:glycosyltransferase activity"/>
    <property type="evidence" value="ECO:0007669"/>
    <property type="project" value="UniProtKB-KW"/>
</dbReference>
<dbReference type="CDD" id="cd06223">
    <property type="entry name" value="PRTases_typeI"/>
    <property type="match status" value="1"/>
</dbReference>
<evidence type="ECO:0000313" key="4">
    <source>
        <dbReference type="EMBL" id="ATY30690.1"/>
    </source>
</evidence>
<dbReference type="AlphaFoldDB" id="A0A2K8M9Y4"/>
<dbReference type="InterPro" id="IPR051910">
    <property type="entry name" value="ComF/GntX_DNA_util-trans"/>
</dbReference>
<organism evidence="4 5">
    <name type="scientific">Sphingomonas psychrotolerans</name>
    <dbReference type="NCBI Taxonomy" id="1327635"/>
    <lineage>
        <taxon>Bacteria</taxon>
        <taxon>Pseudomonadati</taxon>
        <taxon>Pseudomonadota</taxon>
        <taxon>Alphaproteobacteria</taxon>
        <taxon>Sphingomonadales</taxon>
        <taxon>Sphingomonadaceae</taxon>
        <taxon>Sphingomonas</taxon>
    </lineage>
</organism>
<dbReference type="SUPFAM" id="SSF53271">
    <property type="entry name" value="PRTase-like"/>
    <property type="match status" value="1"/>
</dbReference>